<proteinExistence type="inferred from homology"/>
<gene>
    <name evidence="8" type="primary">LOC108560867</name>
</gene>
<sequence length="331" mass="36562">MNDENTECSASVSANTELESVQQDKKGTAIEKCSKWLEECSLDDTESISTCDTSDLTSECSTFDDSLSYDSKGIASINAIKTNGDYNIDSHQLGTLVSASNNIYQNVTINKSKKVHLGNITYINGPIYLNQPNDNLKSISVAAIEAPTKKTYTKVRLIDRKNWLAQPSLSECEKLSEPAKYVIICHSATEDGKTHADNILLVRLIQQFHIESRNWGDIGYNFLIGSDGSTYMGRGWGVQGAHTIRYNRFSVGICFVGCFINMLPPEVALEQAKALIEQGVEVGAIDPNYSLLGHSQCISTESPGRMLFDEIRTWKNFDPTVSVQIPSPLIR</sequence>
<dbReference type="Proteomes" id="UP000695000">
    <property type="component" value="Unplaced"/>
</dbReference>
<dbReference type="InterPro" id="IPR002502">
    <property type="entry name" value="Amidase_domain"/>
</dbReference>
<dbReference type="Pfam" id="PF01510">
    <property type="entry name" value="Amidase_2"/>
    <property type="match status" value="1"/>
</dbReference>
<dbReference type="SUPFAM" id="SSF55846">
    <property type="entry name" value="N-acetylmuramoyl-L-alanine amidase-like"/>
    <property type="match status" value="1"/>
</dbReference>
<evidence type="ECO:0000259" key="6">
    <source>
        <dbReference type="SMART" id="SM00701"/>
    </source>
</evidence>
<dbReference type="GeneID" id="108560867"/>
<dbReference type="Gene3D" id="3.40.80.10">
    <property type="entry name" value="Peptidoglycan recognition protein-like"/>
    <property type="match status" value="1"/>
</dbReference>
<feature type="domain" description="Peptidoglycan recognition protein family" evidence="6">
    <location>
        <begin position="155"/>
        <end position="298"/>
    </location>
</feature>
<dbReference type="InterPro" id="IPR006619">
    <property type="entry name" value="PGRP_domain_met/bac"/>
</dbReference>
<keyword evidence="7" id="KW-1185">Reference proteome</keyword>
<dbReference type="InterPro" id="IPR036505">
    <property type="entry name" value="Amidase/PGRP_sf"/>
</dbReference>
<comment type="similarity">
    <text evidence="1">Belongs to the N-acetylmuramoyl-L-alanine amidase 2 family.</text>
</comment>
<dbReference type="SMART" id="SM00644">
    <property type="entry name" value="Ami_2"/>
    <property type="match status" value="1"/>
</dbReference>
<evidence type="ECO:0000256" key="2">
    <source>
        <dbReference type="ARBA" id="ARBA00022588"/>
    </source>
</evidence>
<evidence type="ECO:0000256" key="4">
    <source>
        <dbReference type="SAM" id="MobiDB-lite"/>
    </source>
</evidence>
<accession>A0ABM1MHL3</accession>
<name>A0ABM1MHL3_NICVS</name>
<evidence type="ECO:0000256" key="3">
    <source>
        <dbReference type="ARBA" id="ARBA00022859"/>
    </source>
</evidence>
<evidence type="ECO:0000313" key="7">
    <source>
        <dbReference type="Proteomes" id="UP000695000"/>
    </source>
</evidence>
<dbReference type="SMART" id="SM00701">
    <property type="entry name" value="PGRP"/>
    <property type="match status" value="1"/>
</dbReference>
<dbReference type="PANTHER" id="PTHR11022:SF41">
    <property type="entry name" value="PEPTIDOGLYCAN-RECOGNITION PROTEIN LC-RELATED"/>
    <property type="match status" value="1"/>
</dbReference>
<evidence type="ECO:0000313" key="8">
    <source>
        <dbReference type="RefSeq" id="XP_017774063.1"/>
    </source>
</evidence>
<feature type="domain" description="N-acetylmuramoyl-L-alanine amidase" evidence="5">
    <location>
        <begin position="167"/>
        <end position="304"/>
    </location>
</feature>
<dbReference type="InterPro" id="IPR015510">
    <property type="entry name" value="PGRP"/>
</dbReference>
<evidence type="ECO:0000256" key="1">
    <source>
        <dbReference type="ARBA" id="ARBA00007553"/>
    </source>
</evidence>
<feature type="compositionally biased region" description="Polar residues" evidence="4">
    <location>
        <begin position="7"/>
        <end position="21"/>
    </location>
</feature>
<keyword evidence="3" id="KW-0391">Immunity</keyword>
<keyword evidence="2" id="KW-0399">Innate immunity</keyword>
<dbReference type="PANTHER" id="PTHR11022">
    <property type="entry name" value="PEPTIDOGLYCAN RECOGNITION PROTEIN"/>
    <property type="match status" value="1"/>
</dbReference>
<reference evidence="8" key="1">
    <citation type="submission" date="2025-08" db="UniProtKB">
        <authorList>
            <consortium name="RefSeq"/>
        </authorList>
    </citation>
    <scope>IDENTIFICATION</scope>
    <source>
        <tissue evidence="8">Whole Larva</tissue>
    </source>
</reference>
<dbReference type="CDD" id="cd06583">
    <property type="entry name" value="PGRP"/>
    <property type="match status" value="1"/>
</dbReference>
<evidence type="ECO:0000259" key="5">
    <source>
        <dbReference type="SMART" id="SM00644"/>
    </source>
</evidence>
<dbReference type="RefSeq" id="XP_017774063.1">
    <property type="nucleotide sequence ID" value="XM_017918574.1"/>
</dbReference>
<protein>
    <submittedName>
        <fullName evidence="8">Peptidoglycan-recognition protein LE-like</fullName>
    </submittedName>
</protein>
<feature type="region of interest" description="Disordered" evidence="4">
    <location>
        <begin position="1"/>
        <end position="26"/>
    </location>
</feature>
<organism evidence="7 8">
    <name type="scientific">Nicrophorus vespilloides</name>
    <name type="common">Boreal carrion beetle</name>
    <dbReference type="NCBI Taxonomy" id="110193"/>
    <lineage>
        <taxon>Eukaryota</taxon>
        <taxon>Metazoa</taxon>
        <taxon>Ecdysozoa</taxon>
        <taxon>Arthropoda</taxon>
        <taxon>Hexapoda</taxon>
        <taxon>Insecta</taxon>
        <taxon>Pterygota</taxon>
        <taxon>Neoptera</taxon>
        <taxon>Endopterygota</taxon>
        <taxon>Coleoptera</taxon>
        <taxon>Polyphaga</taxon>
        <taxon>Staphyliniformia</taxon>
        <taxon>Silphidae</taxon>
        <taxon>Nicrophorinae</taxon>
        <taxon>Nicrophorus</taxon>
    </lineage>
</organism>